<dbReference type="EMBL" id="CAUOFW020002881">
    <property type="protein sequence ID" value="CAK9156562.1"/>
    <property type="molecule type" value="Genomic_DNA"/>
</dbReference>
<feature type="region of interest" description="Disordered" evidence="2">
    <location>
        <begin position="68"/>
        <end position="115"/>
    </location>
</feature>
<gene>
    <name evidence="4" type="ORF">ILEXP_LOCUS25109</name>
</gene>
<evidence type="ECO:0000256" key="1">
    <source>
        <dbReference type="ARBA" id="ARBA00006209"/>
    </source>
</evidence>
<accession>A0ABC8SH79</accession>
<proteinExistence type="inferred from homology"/>
<name>A0ABC8SH79_9AQUA</name>
<dbReference type="AlphaFoldDB" id="A0ABC8SH79"/>
<evidence type="ECO:0000313" key="5">
    <source>
        <dbReference type="Proteomes" id="UP001642360"/>
    </source>
</evidence>
<reference evidence="4 5" key="1">
    <citation type="submission" date="2024-02" db="EMBL/GenBank/DDBJ databases">
        <authorList>
            <person name="Vignale AGUSTIN F."/>
            <person name="Sosa J E."/>
            <person name="Modenutti C."/>
        </authorList>
    </citation>
    <scope>NUCLEOTIDE SEQUENCE [LARGE SCALE GENOMIC DNA]</scope>
</reference>
<feature type="domain" description="PI4-kinase N-terminal" evidence="3">
    <location>
        <begin position="285"/>
        <end position="362"/>
    </location>
</feature>
<evidence type="ECO:0000313" key="4">
    <source>
        <dbReference type="EMBL" id="CAK9156562.1"/>
    </source>
</evidence>
<dbReference type="Proteomes" id="UP001642360">
    <property type="component" value="Unassembled WGS sequence"/>
</dbReference>
<sequence length="397" mass="43248">MAVPEYTGEIVMSAINNVSGDLGVSRVFLNALLQYFPQILPSYAHKLVSTLLDRFEISVPSSPKQLVAITPEASSSQSSPLSANHYQSNERNSPGNEVSNASSSSSGEASRVTDEKTSALSSKGLVMNGGSLACKSNVDIFGAGVGFNDGGGGCSATYKRVVASFEEEPIRKRDRTEQGQLLKVGINKKLSVYQAATRLQINSLSSVDLDGKSSKRLLHGTLALLIEAAEACLFSVWRKLRICDELFGLLFVGISQIALTRCRQLLRVLLIRFKPLVLSTCAQRLEADFLGPLFLVVAEICSDFDPIVYVEPALLKLFRNLWFYVALFGFAPPIQKTLSPIKSVSRNLNSVGNFSSSSRWAIHVEYSVAFCCSAYFSRDPTSCKLINKKSSLILFSV</sequence>
<feature type="domain" description="PI4-kinase N-terminal" evidence="3">
    <location>
        <begin position="169"/>
        <end position="283"/>
    </location>
</feature>
<dbReference type="Pfam" id="PF19274">
    <property type="entry name" value="PI4K_N"/>
    <property type="match status" value="2"/>
</dbReference>
<organism evidence="4 5">
    <name type="scientific">Ilex paraguariensis</name>
    <name type="common">yerba mate</name>
    <dbReference type="NCBI Taxonomy" id="185542"/>
    <lineage>
        <taxon>Eukaryota</taxon>
        <taxon>Viridiplantae</taxon>
        <taxon>Streptophyta</taxon>
        <taxon>Embryophyta</taxon>
        <taxon>Tracheophyta</taxon>
        <taxon>Spermatophyta</taxon>
        <taxon>Magnoliopsida</taxon>
        <taxon>eudicotyledons</taxon>
        <taxon>Gunneridae</taxon>
        <taxon>Pentapetalae</taxon>
        <taxon>asterids</taxon>
        <taxon>campanulids</taxon>
        <taxon>Aquifoliales</taxon>
        <taxon>Aquifoliaceae</taxon>
        <taxon>Ilex</taxon>
    </lineage>
</organism>
<comment type="similarity">
    <text evidence="1">Belongs to the PI3/PI4-kinase family. Type III PI4K subfamily.</text>
</comment>
<dbReference type="InterPro" id="IPR045495">
    <property type="entry name" value="PI4K_N"/>
</dbReference>
<evidence type="ECO:0000256" key="2">
    <source>
        <dbReference type="SAM" id="MobiDB-lite"/>
    </source>
</evidence>
<protein>
    <recommendedName>
        <fullName evidence="3">PI4-kinase N-terminal domain-containing protein</fullName>
    </recommendedName>
</protein>
<keyword evidence="5" id="KW-1185">Reference proteome</keyword>
<comment type="caution">
    <text evidence="4">The sequence shown here is derived from an EMBL/GenBank/DDBJ whole genome shotgun (WGS) entry which is preliminary data.</text>
</comment>
<feature type="compositionally biased region" description="Low complexity" evidence="2">
    <location>
        <begin position="93"/>
        <end position="110"/>
    </location>
</feature>
<evidence type="ECO:0000259" key="3">
    <source>
        <dbReference type="Pfam" id="PF19274"/>
    </source>
</evidence>